<evidence type="ECO:0000313" key="2">
    <source>
        <dbReference type="EMBL" id="NYJ02139.1"/>
    </source>
</evidence>
<evidence type="ECO:0000313" key="3">
    <source>
        <dbReference type="Proteomes" id="UP000530424"/>
    </source>
</evidence>
<name>A0A853C4C2_9ACTN</name>
<dbReference type="RefSeq" id="WP_179668545.1">
    <property type="nucleotide sequence ID" value="NZ_JACCFP010000001.1"/>
</dbReference>
<evidence type="ECO:0000256" key="1">
    <source>
        <dbReference type="SAM" id="MobiDB-lite"/>
    </source>
</evidence>
<keyword evidence="3" id="KW-1185">Reference proteome</keyword>
<accession>A0A853C4C2</accession>
<gene>
    <name evidence="2" type="ORF">HNR19_002837</name>
</gene>
<protein>
    <submittedName>
        <fullName evidence="2">Uncharacterized protein</fullName>
    </submittedName>
</protein>
<comment type="caution">
    <text evidence="2">The sequence shown here is derived from an EMBL/GenBank/DDBJ whole genome shotgun (WGS) entry which is preliminary data.</text>
</comment>
<dbReference type="AlphaFoldDB" id="A0A853C4C2"/>
<reference evidence="2 3" key="1">
    <citation type="submission" date="2020-07" db="EMBL/GenBank/DDBJ databases">
        <title>Sequencing the genomes of 1000 actinobacteria strains.</title>
        <authorList>
            <person name="Klenk H.-P."/>
        </authorList>
    </citation>
    <scope>NUCLEOTIDE SEQUENCE [LARGE SCALE GENOMIC DNA]</scope>
    <source>
        <strain evidence="2 3">DSM 103833</strain>
    </source>
</reference>
<dbReference type="EMBL" id="JACCFP010000001">
    <property type="protein sequence ID" value="NYJ02139.1"/>
    <property type="molecule type" value="Genomic_DNA"/>
</dbReference>
<organism evidence="2 3">
    <name type="scientific">Nocardioides thalensis</name>
    <dbReference type="NCBI Taxonomy" id="1914755"/>
    <lineage>
        <taxon>Bacteria</taxon>
        <taxon>Bacillati</taxon>
        <taxon>Actinomycetota</taxon>
        <taxon>Actinomycetes</taxon>
        <taxon>Propionibacteriales</taxon>
        <taxon>Nocardioidaceae</taxon>
        <taxon>Nocardioides</taxon>
    </lineage>
</organism>
<dbReference type="Proteomes" id="UP000530424">
    <property type="component" value="Unassembled WGS sequence"/>
</dbReference>
<proteinExistence type="predicted"/>
<feature type="region of interest" description="Disordered" evidence="1">
    <location>
        <begin position="31"/>
        <end position="53"/>
    </location>
</feature>
<sequence length="53" mass="6084">MPAERLRGMNLYQMIAADWRVRLLAQVTCAPRPRPRRTDRPVGDVAPSPRGQR</sequence>